<evidence type="ECO:0000313" key="2">
    <source>
        <dbReference type="Proteomes" id="UP001175226"/>
    </source>
</evidence>
<reference evidence="1" key="1">
    <citation type="submission" date="2023-06" db="EMBL/GenBank/DDBJ databases">
        <authorList>
            <consortium name="Lawrence Berkeley National Laboratory"/>
            <person name="Ahrendt S."/>
            <person name="Sahu N."/>
            <person name="Indic B."/>
            <person name="Wong-Bajracharya J."/>
            <person name="Merenyi Z."/>
            <person name="Ke H.-M."/>
            <person name="Monk M."/>
            <person name="Kocsube S."/>
            <person name="Drula E."/>
            <person name="Lipzen A."/>
            <person name="Balint B."/>
            <person name="Henrissat B."/>
            <person name="Andreopoulos B."/>
            <person name="Martin F.M."/>
            <person name="Harder C.B."/>
            <person name="Rigling D."/>
            <person name="Ford K.L."/>
            <person name="Foster G.D."/>
            <person name="Pangilinan J."/>
            <person name="Papanicolaou A."/>
            <person name="Barry K."/>
            <person name="LaButti K."/>
            <person name="Viragh M."/>
            <person name="Koriabine M."/>
            <person name="Yan M."/>
            <person name="Riley R."/>
            <person name="Champramary S."/>
            <person name="Plett K.L."/>
            <person name="Tsai I.J."/>
            <person name="Slot J."/>
            <person name="Sipos G."/>
            <person name="Plett J."/>
            <person name="Nagy L.G."/>
            <person name="Grigoriev I.V."/>
        </authorList>
    </citation>
    <scope>NUCLEOTIDE SEQUENCE</scope>
    <source>
        <strain evidence="1">FPL87.14</strain>
    </source>
</reference>
<dbReference type="AlphaFoldDB" id="A0AA39JJ17"/>
<dbReference type="Proteomes" id="UP001175226">
    <property type="component" value="Unassembled WGS sequence"/>
</dbReference>
<sequence length="257" mass="28424">MDNLDTFGAVLYPYAEFFHCSNVATTPAYVSQIDNPATTEVVREFDKKISVEEDPTIWEYGHEKDPVAIEVPEAQAVDDEHPLQFFTRAIPPDLDQQICCRCKVGAARSNFTWYPLTSHELVVPSPTRPVNDQLTLDCCQSGIKLLLQPLDVFTAPSRYCEETQIILAVSTGAFPELPQPQKGEDWLHEILSPPSAMLAREGEVDAKLRKMNKTFLASLEGLGGIKRCMAPRVVGGRVQLDLEWGNLCTQGTGSAAT</sequence>
<proteinExistence type="predicted"/>
<organism evidence="1 2">
    <name type="scientific">Armillaria borealis</name>
    <dbReference type="NCBI Taxonomy" id="47425"/>
    <lineage>
        <taxon>Eukaryota</taxon>
        <taxon>Fungi</taxon>
        <taxon>Dikarya</taxon>
        <taxon>Basidiomycota</taxon>
        <taxon>Agaricomycotina</taxon>
        <taxon>Agaricomycetes</taxon>
        <taxon>Agaricomycetidae</taxon>
        <taxon>Agaricales</taxon>
        <taxon>Marasmiineae</taxon>
        <taxon>Physalacriaceae</taxon>
        <taxon>Armillaria</taxon>
    </lineage>
</organism>
<accession>A0AA39JJ17</accession>
<comment type="caution">
    <text evidence="1">The sequence shown here is derived from an EMBL/GenBank/DDBJ whole genome shotgun (WGS) entry which is preliminary data.</text>
</comment>
<dbReference type="EMBL" id="JAUEPT010000024">
    <property type="protein sequence ID" value="KAK0442830.1"/>
    <property type="molecule type" value="Genomic_DNA"/>
</dbReference>
<gene>
    <name evidence="1" type="ORF">EV421DRAFT_2019266</name>
</gene>
<name>A0AA39JJ17_9AGAR</name>
<evidence type="ECO:0000313" key="1">
    <source>
        <dbReference type="EMBL" id="KAK0442830.1"/>
    </source>
</evidence>
<protein>
    <submittedName>
        <fullName evidence="1">Uncharacterized protein</fullName>
    </submittedName>
</protein>
<keyword evidence="2" id="KW-1185">Reference proteome</keyword>